<proteinExistence type="predicted"/>
<dbReference type="EMBL" id="SPLM01000038">
    <property type="protein sequence ID" value="TMW65142.1"/>
    <property type="molecule type" value="Genomic_DNA"/>
</dbReference>
<dbReference type="AlphaFoldDB" id="A0A8K1CMM3"/>
<reference evidence="1" key="1">
    <citation type="submission" date="2019-03" db="EMBL/GenBank/DDBJ databases">
        <title>Long read genome sequence of the mycoparasitic Pythium oligandrum ATCC 38472 isolated from sugarbeet rhizosphere.</title>
        <authorList>
            <person name="Gaulin E."/>
        </authorList>
    </citation>
    <scope>NUCLEOTIDE SEQUENCE</scope>
    <source>
        <strain evidence="1">ATCC 38472_TT</strain>
    </source>
</reference>
<dbReference type="InterPro" id="IPR032675">
    <property type="entry name" value="LRR_dom_sf"/>
</dbReference>
<protein>
    <submittedName>
        <fullName evidence="1">Uncharacterized protein</fullName>
    </submittedName>
</protein>
<gene>
    <name evidence="1" type="ORF">Poli38472_009309</name>
</gene>
<name>A0A8K1CMM3_PYTOL</name>
<evidence type="ECO:0000313" key="1">
    <source>
        <dbReference type="EMBL" id="TMW65142.1"/>
    </source>
</evidence>
<evidence type="ECO:0000313" key="2">
    <source>
        <dbReference type="Proteomes" id="UP000794436"/>
    </source>
</evidence>
<comment type="caution">
    <text evidence="1">The sequence shown here is derived from an EMBL/GenBank/DDBJ whole genome shotgun (WGS) entry which is preliminary data.</text>
</comment>
<organism evidence="1 2">
    <name type="scientific">Pythium oligandrum</name>
    <name type="common">Mycoparasitic fungus</name>
    <dbReference type="NCBI Taxonomy" id="41045"/>
    <lineage>
        <taxon>Eukaryota</taxon>
        <taxon>Sar</taxon>
        <taxon>Stramenopiles</taxon>
        <taxon>Oomycota</taxon>
        <taxon>Peronosporomycetes</taxon>
        <taxon>Pythiales</taxon>
        <taxon>Pythiaceae</taxon>
        <taxon>Pythium</taxon>
    </lineage>
</organism>
<dbReference type="Proteomes" id="UP000794436">
    <property type="component" value="Unassembled WGS sequence"/>
</dbReference>
<keyword evidence="2" id="KW-1185">Reference proteome</keyword>
<dbReference type="SUPFAM" id="SSF52047">
    <property type="entry name" value="RNI-like"/>
    <property type="match status" value="1"/>
</dbReference>
<accession>A0A8K1CMM3</accession>
<sequence>MTDASAFETLLQPVWSAFPPDQLRIDHDVAKRGLRKELYGFCLLIPACDTERVETEWRRQCEAMELLLLASVVNPRELARLARKHLELVSQATHPVTWSHIGQDQDVPCRLVAEVGCQQTRRYQSEQLSPQWAAHGLSLLLASKTRVSERSDLSEIREKLLEMAPTPSVRHEWEAIKIPVCIRLCCKRDDTEVVVKYLRTRHRRQEGNASPFYTESVELFNRKYLSPKKLSHSMVGWLQELSAAGLALRWVDCDDFLDDRVAVAEAMRAITGASNSVIQGNLTYSMGVQVSELWMESTGNYISMCTGLMHSRGVEHVTMLIDTECPKWYWALYALFHASATHSIRSLTTCNMDFIEDDFREFIQAPQPLQVMYPSDQLPSAPKTGSFVVLNNKSRIYFDQHRRDEDEYVMASSIETPFRVIGANGDLTSVLVPCYGECWVCTSDIVSTQPDPFESDPDKQWNLTSHGITHLEFEFGCVWPTVENLGLLEFIGQPVTSIVLEFPRDNEGEVFELDKLWSFCPNLTELSIKRLRLASLDAFVQAYETGMCRLTSLHILGCDVLAQDGVAAFTKALGNPSTAISRTLNHLRVSLLYENRVPGGEVAQMFLSALQTNRRLSFFELQVYDDVLEMYTDEFEALNGSCLNYVSYPLPIRTTCAFLSVVKHAQTEAKDGPLARMDTFVLSRILDLAAEAQRRSVVLTERTHMFEELN</sequence>
<dbReference type="Gene3D" id="3.80.10.10">
    <property type="entry name" value="Ribonuclease Inhibitor"/>
    <property type="match status" value="1"/>
</dbReference>